<evidence type="ECO:0000256" key="2">
    <source>
        <dbReference type="ARBA" id="ARBA00004760"/>
    </source>
</evidence>
<comment type="similarity">
    <text evidence="4">Belongs to the neutral sphingomyelinase family.</text>
</comment>
<dbReference type="InParanoid" id="K3X5W6"/>
<evidence type="ECO:0000256" key="8">
    <source>
        <dbReference type="ARBA" id="ARBA00022842"/>
    </source>
</evidence>
<evidence type="ECO:0000313" key="15">
    <source>
        <dbReference type="EnsemblProtists" id="PYU1_T012615"/>
    </source>
</evidence>
<name>K3X5W6_GLOUD</name>
<keyword evidence="11" id="KW-0443">Lipid metabolism</keyword>
<comment type="pathway">
    <text evidence="3">Sphingolipid metabolism.</text>
</comment>
<evidence type="ECO:0000256" key="7">
    <source>
        <dbReference type="ARBA" id="ARBA00022801"/>
    </source>
</evidence>
<dbReference type="HOGENOM" id="CLU_548029_0_0_1"/>
<dbReference type="AlphaFoldDB" id="K3X5W6"/>
<proteinExistence type="inferred from homology"/>
<feature type="transmembrane region" description="Helical" evidence="13">
    <location>
        <begin position="410"/>
        <end position="427"/>
    </location>
</feature>
<evidence type="ECO:0000313" key="16">
    <source>
        <dbReference type="Proteomes" id="UP000019132"/>
    </source>
</evidence>
<dbReference type="PANTHER" id="PTHR16320:SF24">
    <property type="entry name" value="PHOSPHODIESTERASE, PUTATIVE-RELATED"/>
    <property type="match status" value="1"/>
</dbReference>
<keyword evidence="6" id="KW-0479">Metal-binding</keyword>
<dbReference type="Gene3D" id="3.60.10.10">
    <property type="entry name" value="Endonuclease/exonuclease/phosphatase"/>
    <property type="match status" value="1"/>
</dbReference>
<keyword evidence="16" id="KW-1185">Reference proteome</keyword>
<sequence>MGVVEVVNRIRRRVTLEMLDLEPIEEPPAPRADWPQWEGEADGAKDVKIRVLSLNAWGLPVAPKVTERAIEIANAIEGEYEIVVLQEIWHRRERNLIISRAEQAGFHYYHYFNPAIGFPVPLGHDSFGTGLLVLSKFPIVGVLYHSFALSGRPYALHEADFVANKGAGLLRVHTPAGQIDLYVTHLIANYNALGAPGPGDCYLPHRTGQSYELARFIAATSRNDLMIVCGDFNSPSDSIELRIPKEIVQLRDAFTDTNSEDGLTFATEDNKYSFGDHPMRMDYVLYKIQKQQKGQPAWQLVSSDVFKGFFKDAGGEKTPLSDHFGVKAEFVFGPKRPHSCEQLSSDDGESSMDVRSCLTTTCTHCDEVEGTKYLANSFPHSVKVLQEVQQVILEGRARAIMRRSGHLRRAGFSFFVVFALVVSRWFLLVEGNWSLLVMALLAVQGLVEYILAFFFVTLECSTFTELANQVRLHLNAEQSNAVVLL</sequence>
<evidence type="ECO:0000256" key="10">
    <source>
        <dbReference type="ARBA" id="ARBA00022989"/>
    </source>
</evidence>
<dbReference type="OMA" id="DCLELKV"/>
<dbReference type="InterPro" id="IPR038772">
    <property type="entry name" value="Sph/SMPD2-like"/>
</dbReference>
<dbReference type="EnsemblProtists" id="PYU1_T012615">
    <property type="protein sequence ID" value="PYU1_T012615"/>
    <property type="gene ID" value="PYU1_G012589"/>
</dbReference>
<reference evidence="15" key="3">
    <citation type="submission" date="2015-02" db="UniProtKB">
        <authorList>
            <consortium name="EnsemblProtists"/>
        </authorList>
    </citation>
    <scope>IDENTIFICATION</scope>
    <source>
        <strain evidence="15">DAOM BR144</strain>
    </source>
</reference>
<dbReference type="PANTHER" id="PTHR16320">
    <property type="entry name" value="SPHINGOMYELINASE FAMILY MEMBER"/>
    <property type="match status" value="1"/>
</dbReference>
<evidence type="ECO:0000256" key="3">
    <source>
        <dbReference type="ARBA" id="ARBA00004991"/>
    </source>
</evidence>
<keyword evidence="12 13" id="KW-0472">Membrane</keyword>
<evidence type="ECO:0000259" key="14">
    <source>
        <dbReference type="Pfam" id="PF03372"/>
    </source>
</evidence>
<evidence type="ECO:0000256" key="11">
    <source>
        <dbReference type="ARBA" id="ARBA00023098"/>
    </source>
</evidence>
<dbReference type="STRING" id="431595.K3X5W6"/>
<feature type="domain" description="Endonuclease/exonuclease/phosphatase" evidence="14">
    <location>
        <begin position="53"/>
        <end position="287"/>
    </location>
</feature>
<keyword evidence="5 13" id="KW-0812">Transmembrane</keyword>
<evidence type="ECO:0000256" key="12">
    <source>
        <dbReference type="ARBA" id="ARBA00023136"/>
    </source>
</evidence>
<feature type="transmembrane region" description="Helical" evidence="13">
    <location>
        <begin position="433"/>
        <end position="456"/>
    </location>
</feature>
<dbReference type="eggNOG" id="KOG3873">
    <property type="taxonomic scope" value="Eukaryota"/>
</dbReference>
<evidence type="ECO:0000256" key="4">
    <source>
        <dbReference type="ARBA" id="ARBA00006335"/>
    </source>
</evidence>
<dbReference type="Pfam" id="PF03372">
    <property type="entry name" value="Exo_endo_phos"/>
    <property type="match status" value="1"/>
</dbReference>
<accession>K3X5W6</accession>
<dbReference type="GO" id="GO:0016020">
    <property type="term" value="C:membrane"/>
    <property type="evidence" value="ECO:0007669"/>
    <property type="project" value="UniProtKB-SubCell"/>
</dbReference>
<comment type="pathway">
    <text evidence="2">Lipid metabolism; sphingolipid metabolism.</text>
</comment>
<dbReference type="GO" id="GO:0046872">
    <property type="term" value="F:metal ion binding"/>
    <property type="evidence" value="ECO:0007669"/>
    <property type="project" value="UniProtKB-KW"/>
</dbReference>
<dbReference type="GO" id="GO:0004767">
    <property type="term" value="F:sphingomyelin phosphodiesterase activity"/>
    <property type="evidence" value="ECO:0007669"/>
    <property type="project" value="InterPro"/>
</dbReference>
<keyword evidence="10 13" id="KW-1133">Transmembrane helix</keyword>
<evidence type="ECO:0000256" key="6">
    <source>
        <dbReference type="ARBA" id="ARBA00022723"/>
    </source>
</evidence>
<keyword evidence="7" id="KW-0378">Hydrolase</keyword>
<dbReference type="InterPro" id="IPR005135">
    <property type="entry name" value="Endo/exonuclease/phosphatase"/>
</dbReference>
<dbReference type="Proteomes" id="UP000019132">
    <property type="component" value="Unassembled WGS sequence"/>
</dbReference>
<dbReference type="SUPFAM" id="SSF56219">
    <property type="entry name" value="DNase I-like"/>
    <property type="match status" value="1"/>
</dbReference>
<comment type="subcellular location">
    <subcellularLocation>
        <location evidence="1">Membrane</location>
        <topology evidence="1">Multi-pass membrane protein</topology>
    </subcellularLocation>
</comment>
<reference evidence="16" key="1">
    <citation type="journal article" date="2010" name="Genome Biol.">
        <title>Genome sequence of the necrotrophic plant pathogen Pythium ultimum reveals original pathogenicity mechanisms and effector repertoire.</title>
        <authorList>
            <person name="Levesque C.A."/>
            <person name="Brouwer H."/>
            <person name="Cano L."/>
            <person name="Hamilton J.P."/>
            <person name="Holt C."/>
            <person name="Huitema E."/>
            <person name="Raffaele S."/>
            <person name="Robideau G.P."/>
            <person name="Thines M."/>
            <person name="Win J."/>
            <person name="Zerillo M.M."/>
            <person name="Beakes G.W."/>
            <person name="Boore J.L."/>
            <person name="Busam D."/>
            <person name="Dumas B."/>
            <person name="Ferriera S."/>
            <person name="Fuerstenberg S.I."/>
            <person name="Gachon C.M."/>
            <person name="Gaulin E."/>
            <person name="Govers F."/>
            <person name="Grenville-Briggs L."/>
            <person name="Horner N."/>
            <person name="Hostetler J."/>
            <person name="Jiang R.H."/>
            <person name="Johnson J."/>
            <person name="Krajaejun T."/>
            <person name="Lin H."/>
            <person name="Meijer H.J."/>
            <person name="Moore B."/>
            <person name="Morris P."/>
            <person name="Phuntmart V."/>
            <person name="Puiu D."/>
            <person name="Shetty J."/>
            <person name="Stajich J.E."/>
            <person name="Tripathy S."/>
            <person name="Wawra S."/>
            <person name="van West P."/>
            <person name="Whitty B.R."/>
            <person name="Coutinho P.M."/>
            <person name="Henrissat B."/>
            <person name="Martin F."/>
            <person name="Thomas P.D."/>
            <person name="Tyler B.M."/>
            <person name="De Vries R.P."/>
            <person name="Kamoun S."/>
            <person name="Yandell M."/>
            <person name="Tisserat N."/>
            <person name="Buell C.R."/>
        </authorList>
    </citation>
    <scope>NUCLEOTIDE SEQUENCE</scope>
    <source>
        <strain evidence="16">DAOM:BR144</strain>
    </source>
</reference>
<dbReference type="InterPro" id="IPR036691">
    <property type="entry name" value="Endo/exonu/phosph_ase_sf"/>
</dbReference>
<evidence type="ECO:0000256" key="13">
    <source>
        <dbReference type="SAM" id="Phobius"/>
    </source>
</evidence>
<dbReference type="EMBL" id="GL376612">
    <property type="status" value="NOT_ANNOTATED_CDS"/>
    <property type="molecule type" value="Genomic_DNA"/>
</dbReference>
<protein>
    <recommendedName>
        <fullName evidence="14">Endonuclease/exonuclease/phosphatase domain-containing protein</fullName>
    </recommendedName>
</protein>
<dbReference type="GO" id="GO:0006665">
    <property type="term" value="P:sphingolipid metabolic process"/>
    <property type="evidence" value="ECO:0007669"/>
    <property type="project" value="UniProtKB-KW"/>
</dbReference>
<organism evidence="15 16">
    <name type="scientific">Globisporangium ultimum (strain ATCC 200006 / CBS 805.95 / DAOM BR144)</name>
    <name type="common">Pythium ultimum</name>
    <dbReference type="NCBI Taxonomy" id="431595"/>
    <lineage>
        <taxon>Eukaryota</taxon>
        <taxon>Sar</taxon>
        <taxon>Stramenopiles</taxon>
        <taxon>Oomycota</taxon>
        <taxon>Peronosporomycetes</taxon>
        <taxon>Pythiales</taxon>
        <taxon>Pythiaceae</taxon>
        <taxon>Globisporangium</taxon>
    </lineage>
</organism>
<keyword evidence="8" id="KW-0460">Magnesium</keyword>
<reference evidence="16" key="2">
    <citation type="submission" date="2010-04" db="EMBL/GenBank/DDBJ databases">
        <authorList>
            <person name="Buell R."/>
            <person name="Hamilton J."/>
            <person name="Hostetler J."/>
        </authorList>
    </citation>
    <scope>NUCLEOTIDE SEQUENCE [LARGE SCALE GENOMIC DNA]</scope>
    <source>
        <strain evidence="16">DAOM:BR144</strain>
    </source>
</reference>
<evidence type="ECO:0000256" key="9">
    <source>
        <dbReference type="ARBA" id="ARBA00022919"/>
    </source>
</evidence>
<evidence type="ECO:0000256" key="5">
    <source>
        <dbReference type="ARBA" id="ARBA00022692"/>
    </source>
</evidence>
<dbReference type="VEuPathDB" id="FungiDB:PYU1_G012589"/>
<evidence type="ECO:0000256" key="1">
    <source>
        <dbReference type="ARBA" id="ARBA00004141"/>
    </source>
</evidence>
<keyword evidence="9" id="KW-0746">Sphingolipid metabolism</keyword>